<dbReference type="Pfam" id="PF00005">
    <property type="entry name" value="ABC_tran"/>
    <property type="match status" value="1"/>
</dbReference>
<dbReference type="PROSITE" id="PS00211">
    <property type="entry name" value="ABC_TRANSPORTER_1"/>
    <property type="match status" value="1"/>
</dbReference>
<evidence type="ECO:0000313" key="5">
    <source>
        <dbReference type="Proteomes" id="UP000291269"/>
    </source>
</evidence>
<dbReference type="InterPro" id="IPR003439">
    <property type="entry name" value="ABC_transporter-like_ATP-bd"/>
</dbReference>
<dbReference type="InterPro" id="IPR003593">
    <property type="entry name" value="AAA+_ATPase"/>
</dbReference>
<dbReference type="GO" id="GO:0022857">
    <property type="term" value="F:transmembrane transporter activity"/>
    <property type="evidence" value="ECO:0007669"/>
    <property type="project" value="TreeGrafter"/>
</dbReference>
<comment type="caution">
    <text evidence="4">The sequence shown here is derived from an EMBL/GenBank/DDBJ whole genome shotgun (WGS) entry which is preliminary data.</text>
</comment>
<dbReference type="GO" id="GO:0016887">
    <property type="term" value="F:ATP hydrolysis activity"/>
    <property type="evidence" value="ECO:0007669"/>
    <property type="project" value="InterPro"/>
</dbReference>
<evidence type="ECO:0000256" key="2">
    <source>
        <dbReference type="ARBA" id="ARBA00022840"/>
    </source>
</evidence>
<keyword evidence="2 4" id="KW-0067">ATP-binding</keyword>
<accession>A0A4V1QVD2</accession>
<evidence type="ECO:0000313" key="4">
    <source>
        <dbReference type="EMBL" id="RXZ62246.1"/>
    </source>
</evidence>
<dbReference type="SUPFAM" id="SSF52540">
    <property type="entry name" value="P-loop containing nucleoside triphosphate hydrolases"/>
    <property type="match status" value="1"/>
</dbReference>
<dbReference type="InterPro" id="IPR017871">
    <property type="entry name" value="ABC_transporter-like_CS"/>
</dbReference>
<dbReference type="InterPro" id="IPR027417">
    <property type="entry name" value="P-loop_NTPase"/>
</dbReference>
<dbReference type="AlphaFoldDB" id="A0A4V1QVD2"/>
<dbReference type="GO" id="GO:0005524">
    <property type="term" value="F:ATP binding"/>
    <property type="evidence" value="ECO:0007669"/>
    <property type="project" value="UniProtKB-KW"/>
</dbReference>
<keyword evidence="1" id="KW-0547">Nucleotide-binding</keyword>
<dbReference type="PANTHER" id="PTHR24220">
    <property type="entry name" value="IMPORT ATP-BINDING PROTEIN"/>
    <property type="match status" value="1"/>
</dbReference>
<dbReference type="OrthoDB" id="9776369at2"/>
<dbReference type="PROSITE" id="PS50893">
    <property type="entry name" value="ABC_TRANSPORTER_2"/>
    <property type="match status" value="1"/>
</dbReference>
<proteinExistence type="predicted"/>
<dbReference type="EMBL" id="SDOZ01000002">
    <property type="protein sequence ID" value="RXZ62246.1"/>
    <property type="molecule type" value="Genomic_DNA"/>
</dbReference>
<name>A0A4V1QVD2_9FIRM</name>
<gene>
    <name evidence="4" type="ORF">ESZ91_07575</name>
</gene>
<organism evidence="4 5">
    <name type="scientific">Candidatus Borkfalkia ceftriaxoniphila</name>
    <dbReference type="NCBI Taxonomy" id="2508949"/>
    <lineage>
        <taxon>Bacteria</taxon>
        <taxon>Bacillati</taxon>
        <taxon>Bacillota</taxon>
        <taxon>Clostridia</taxon>
        <taxon>Christensenellales</taxon>
        <taxon>Christensenellaceae</taxon>
        <taxon>Candidatus Borkfalkia</taxon>
    </lineage>
</organism>
<dbReference type="SMART" id="SM00382">
    <property type="entry name" value="AAA"/>
    <property type="match status" value="1"/>
</dbReference>
<evidence type="ECO:0000259" key="3">
    <source>
        <dbReference type="PROSITE" id="PS50893"/>
    </source>
</evidence>
<dbReference type="Gene3D" id="3.40.50.300">
    <property type="entry name" value="P-loop containing nucleotide triphosphate hydrolases"/>
    <property type="match status" value="1"/>
</dbReference>
<dbReference type="InterPro" id="IPR015854">
    <property type="entry name" value="ABC_transpr_LolD-like"/>
</dbReference>
<dbReference type="GO" id="GO:0005886">
    <property type="term" value="C:plasma membrane"/>
    <property type="evidence" value="ECO:0007669"/>
    <property type="project" value="TreeGrafter"/>
</dbReference>
<sequence>MLELQSIRKTFNRGTPDESVLFDDFSFTVKQGEFVSIVGSNGSGKTTLLNLISGSVSADGGKILLGGEDITAQKEFVRARRIGRVFQDPSRGTANSMTVAENMALAENKGKPYNLTAGLNKKRVEGYRDMLAPLRLGLEERMNVPVGALSGGQRQVLTLVIATMTPIDLLLLDEHTAALDPKTSEITMLLTDKIISEKKLTALMVTHNLRFAEQYGTRLCMFDKGRVVLDKAGEDKKNTSVDDLLKVFNEISIECGN</sequence>
<dbReference type="PANTHER" id="PTHR24220:SF692">
    <property type="entry name" value="ABC TRANSPORTER DOMAIN-CONTAINING PROTEIN"/>
    <property type="match status" value="1"/>
</dbReference>
<dbReference type="RefSeq" id="WP_129225767.1">
    <property type="nucleotide sequence ID" value="NZ_SDOZ01000002.1"/>
</dbReference>
<reference evidence="4 5" key="1">
    <citation type="journal article" date="2019" name="Gut">
        <title>Antibiotics-induced monodominance of a novel gut bacterial order.</title>
        <authorList>
            <person name="Hildebrand F."/>
            <person name="Moitinho-Silva L."/>
            <person name="Blasche S."/>
            <person name="Jahn M.T."/>
            <person name="Gossmann T.I."/>
            <person name="Heuerta-Cepas J."/>
            <person name="Hercog R."/>
            <person name="Luetge M."/>
            <person name="Bahram M."/>
            <person name="Pryszlak A."/>
            <person name="Alves R.J."/>
            <person name="Waszak S.M."/>
            <person name="Zhu A."/>
            <person name="Ye L."/>
            <person name="Costea P.I."/>
            <person name="Aalvink S."/>
            <person name="Belzer C."/>
            <person name="Forslund S.K."/>
            <person name="Sunagawa S."/>
            <person name="Hentschel U."/>
            <person name="Merten C."/>
            <person name="Patil K.R."/>
            <person name="Benes V."/>
            <person name="Bork P."/>
        </authorList>
    </citation>
    <scope>NUCLEOTIDE SEQUENCE [LARGE SCALE GENOMIC DNA]</scope>
    <source>
        <strain evidence="4 5">HDS1380</strain>
    </source>
</reference>
<protein>
    <submittedName>
        <fullName evidence="4">ATP-binding cassette domain-containing protein</fullName>
    </submittedName>
</protein>
<evidence type="ECO:0000256" key="1">
    <source>
        <dbReference type="ARBA" id="ARBA00022741"/>
    </source>
</evidence>
<feature type="domain" description="ABC transporter" evidence="3">
    <location>
        <begin position="2"/>
        <end position="249"/>
    </location>
</feature>
<dbReference type="Proteomes" id="UP000291269">
    <property type="component" value="Unassembled WGS sequence"/>
</dbReference>
<keyword evidence="5" id="KW-1185">Reference proteome</keyword>